<evidence type="ECO:0000313" key="8">
    <source>
        <dbReference type="Proteomes" id="UP000000637"/>
    </source>
</evidence>
<evidence type="ECO:0000256" key="6">
    <source>
        <dbReference type="SAM" id="Phobius"/>
    </source>
</evidence>
<dbReference type="AlphaFoldDB" id="A1RDG9"/>
<keyword evidence="7" id="KW-0614">Plasmid</keyword>
<evidence type="ECO:0000256" key="3">
    <source>
        <dbReference type="ARBA" id="ARBA00022692"/>
    </source>
</evidence>
<gene>
    <name evidence="7" type="ordered locus">AAur_pTC20120</name>
</gene>
<dbReference type="EMBL" id="CP000476">
    <property type="protein sequence ID" value="ABM10814.1"/>
    <property type="molecule type" value="Genomic_DNA"/>
</dbReference>
<dbReference type="OrthoDB" id="137613at2"/>
<feature type="transmembrane region" description="Helical" evidence="6">
    <location>
        <begin position="410"/>
        <end position="430"/>
    </location>
</feature>
<dbReference type="Proteomes" id="UP000000637">
    <property type="component" value="Plasmid pTC2"/>
</dbReference>
<evidence type="ECO:0000256" key="2">
    <source>
        <dbReference type="ARBA" id="ARBA00022475"/>
    </source>
</evidence>
<dbReference type="RefSeq" id="WP_011777188.1">
    <property type="nucleotide sequence ID" value="NC_008713.1"/>
</dbReference>
<dbReference type="Pfam" id="PF13520">
    <property type="entry name" value="AA_permease_2"/>
    <property type="match status" value="1"/>
</dbReference>
<feature type="transmembrane region" description="Helical" evidence="6">
    <location>
        <begin position="442"/>
        <end position="462"/>
    </location>
</feature>
<dbReference type="eggNOG" id="COG0531">
    <property type="taxonomic scope" value="Bacteria"/>
</dbReference>
<sequence length="477" mass="49660">MAVQGETIHAQPHETSGLRKNTIGAFGMTFMVIAAAAPMTAMASNLSISLALGVGQGTVGQLIVVAALLAVFAVGFVILSRHVTNAGAYFVFIGYGLGKRTGAAAAFVASVAYNMAAGGMIAATGYFASITLESNLGVSVPWYVCRLVALAITALLGIRGVSIAQKFTTGISLIQFGIIIVLGVAILIQRPEGWSLNVFSPSEAFSGNVALTLVFCVLSFAGFEATAIYGEEAKAARRSIKVATYSSLALLAIVFIFSTWSIVAAFDDVAAVAAEDAGTLVFRTADIYLGAWSGPLLSAVVTVSFLAAAIAFHNMAARYLFALGRSKLLPAPLARTHTRFGTPHISSWIQIAISAAMLLPFVLTQADPIVNLFPAVSGITSLSLTSLMIGCCVSIVAARMRKKLQENAWATLYAPILSGAGLLAIVLIIIANYQQVTGSDALIIALMPAIPAAAAVYGAIAYRSNRTGEALEDHLTE</sequence>
<feature type="transmembrane region" description="Helical" evidence="6">
    <location>
        <begin position="59"/>
        <end position="80"/>
    </location>
</feature>
<feature type="transmembrane region" description="Helical" evidence="6">
    <location>
        <begin position="21"/>
        <end position="39"/>
    </location>
</feature>
<evidence type="ECO:0000256" key="4">
    <source>
        <dbReference type="ARBA" id="ARBA00022989"/>
    </source>
</evidence>
<dbReference type="GO" id="GO:0005886">
    <property type="term" value="C:plasma membrane"/>
    <property type="evidence" value="ECO:0007669"/>
    <property type="project" value="UniProtKB-SubCell"/>
</dbReference>
<dbReference type="HOGENOM" id="CLU_007946_20_1_11"/>
<accession>A1RDG9</accession>
<dbReference type="PIRSF" id="PIRSF006060">
    <property type="entry name" value="AA_transporter"/>
    <property type="match status" value="1"/>
</dbReference>
<reference evidence="7 8" key="1">
    <citation type="journal article" date="2006" name="PLoS Genet.">
        <title>Secrets of soil survival revealed by the genome sequence of Arthrobacter aurescens TC1.</title>
        <authorList>
            <person name="Mongodin E.F."/>
            <person name="Shapir N."/>
            <person name="Daugherty S.C."/>
            <person name="DeBoy R.T."/>
            <person name="Emerson J.B."/>
            <person name="Shvartzbeyn A."/>
            <person name="Radune D."/>
            <person name="Vamathevan J."/>
            <person name="Riggs F."/>
            <person name="Grinberg V."/>
            <person name="Khouri H."/>
            <person name="Wackett L.P."/>
            <person name="Nelson K.E."/>
            <person name="Sadowsky M.J."/>
        </authorList>
    </citation>
    <scope>NUCLEOTIDE SEQUENCE [LARGE SCALE GENOMIC DNA]</scope>
    <source>
        <strain evidence="7 8">TC1</strain>
    </source>
</reference>
<proteinExistence type="predicted"/>
<evidence type="ECO:0000313" key="7">
    <source>
        <dbReference type="EMBL" id="ABM10814.1"/>
    </source>
</evidence>
<feature type="transmembrane region" description="Helical" evidence="6">
    <location>
        <begin position="209"/>
        <end position="230"/>
    </location>
</feature>
<organism evidence="7 8">
    <name type="scientific">Paenarthrobacter aurescens (strain TC1)</name>
    <dbReference type="NCBI Taxonomy" id="290340"/>
    <lineage>
        <taxon>Bacteria</taxon>
        <taxon>Bacillati</taxon>
        <taxon>Actinomycetota</taxon>
        <taxon>Actinomycetes</taxon>
        <taxon>Micrococcales</taxon>
        <taxon>Micrococcaceae</taxon>
        <taxon>Paenarthrobacter</taxon>
    </lineage>
</organism>
<evidence type="ECO:0000256" key="1">
    <source>
        <dbReference type="ARBA" id="ARBA00004651"/>
    </source>
</evidence>
<feature type="transmembrane region" description="Helical" evidence="6">
    <location>
        <begin position="242"/>
        <end position="266"/>
    </location>
</feature>
<keyword evidence="5 6" id="KW-0472">Membrane</keyword>
<dbReference type="InterPro" id="IPR002293">
    <property type="entry name" value="AA/rel_permease1"/>
</dbReference>
<feature type="transmembrane region" description="Helical" evidence="6">
    <location>
        <begin position="101"/>
        <end position="128"/>
    </location>
</feature>
<feature type="transmembrane region" description="Helical" evidence="6">
    <location>
        <begin position="170"/>
        <end position="189"/>
    </location>
</feature>
<protein>
    <submittedName>
        <fullName evidence="7">Amino acid permease</fullName>
    </submittedName>
</protein>
<feature type="transmembrane region" description="Helical" evidence="6">
    <location>
        <begin position="375"/>
        <end position="398"/>
    </location>
</feature>
<geneLocation type="plasmid" evidence="7 8">
    <name>pTC2</name>
</geneLocation>
<feature type="transmembrane region" description="Helical" evidence="6">
    <location>
        <begin position="342"/>
        <end position="363"/>
    </location>
</feature>
<feature type="transmembrane region" description="Helical" evidence="6">
    <location>
        <begin position="140"/>
        <end position="158"/>
    </location>
</feature>
<keyword evidence="2" id="KW-1003">Cell membrane</keyword>
<dbReference type="GO" id="GO:0022857">
    <property type="term" value="F:transmembrane transporter activity"/>
    <property type="evidence" value="ECO:0007669"/>
    <property type="project" value="InterPro"/>
</dbReference>
<keyword evidence="3 6" id="KW-0812">Transmembrane</keyword>
<dbReference type="PANTHER" id="PTHR42770:SF16">
    <property type="entry name" value="AMINO ACID PERMEASE"/>
    <property type="match status" value="1"/>
</dbReference>
<feature type="transmembrane region" description="Helical" evidence="6">
    <location>
        <begin position="296"/>
        <end position="321"/>
    </location>
</feature>
<dbReference type="PANTHER" id="PTHR42770">
    <property type="entry name" value="AMINO ACID TRANSPORTER-RELATED"/>
    <property type="match status" value="1"/>
</dbReference>
<dbReference type="Gene3D" id="1.20.1740.10">
    <property type="entry name" value="Amino acid/polyamine transporter I"/>
    <property type="match status" value="1"/>
</dbReference>
<name>A1RDG9_PAEAT</name>
<keyword evidence="8" id="KW-1185">Reference proteome</keyword>
<evidence type="ECO:0000256" key="5">
    <source>
        <dbReference type="ARBA" id="ARBA00023136"/>
    </source>
</evidence>
<dbReference type="KEGG" id="aau:AAur_pTC20120"/>
<dbReference type="InterPro" id="IPR050367">
    <property type="entry name" value="APC_superfamily"/>
</dbReference>
<comment type="subcellular location">
    <subcellularLocation>
        <location evidence="1">Cell membrane</location>
        <topology evidence="1">Multi-pass membrane protein</topology>
    </subcellularLocation>
</comment>
<keyword evidence="4 6" id="KW-1133">Transmembrane helix</keyword>